<proteinExistence type="predicted"/>
<reference evidence="3 4" key="1">
    <citation type="submission" date="2008-11" db="EMBL/GenBank/DDBJ databases">
        <title>Draft genome sequence of Bacteroides pectinophilus (ATCC 43243).</title>
        <authorList>
            <person name="Sudarsanam P."/>
            <person name="Ley R."/>
            <person name="Guruge J."/>
            <person name="Turnbaugh P.J."/>
            <person name="Mahowald M."/>
            <person name="Liep D."/>
            <person name="Gordon J."/>
        </authorList>
    </citation>
    <scope>NUCLEOTIDE SEQUENCE [LARGE SCALE GENOMIC DNA]</scope>
    <source>
        <strain evidence="3 4">ATCC 43243</strain>
    </source>
</reference>
<dbReference type="eggNOG" id="COG2385">
    <property type="taxonomic scope" value="Bacteria"/>
</dbReference>
<keyword evidence="1" id="KW-0812">Transmembrane</keyword>
<protein>
    <recommendedName>
        <fullName evidence="2">Sporulation stage II protein D amidase enhancer LytB N-terminal domain-containing protein</fullName>
    </recommendedName>
</protein>
<accession>B7APH6</accession>
<dbReference type="Pfam" id="PF08486">
    <property type="entry name" value="SpoIID"/>
    <property type="match status" value="1"/>
</dbReference>
<feature type="domain" description="Sporulation stage II protein D amidase enhancer LytB N-terminal" evidence="2">
    <location>
        <begin position="59"/>
        <end position="142"/>
    </location>
</feature>
<keyword evidence="1" id="KW-1133">Transmembrane helix</keyword>
<keyword evidence="1" id="KW-0472">Membrane</keyword>
<evidence type="ECO:0000259" key="2">
    <source>
        <dbReference type="Pfam" id="PF08486"/>
    </source>
</evidence>
<dbReference type="InterPro" id="IPR013486">
    <property type="entry name" value="SpoIID/LytB"/>
</dbReference>
<name>B7APH6_9FIRM</name>
<dbReference type="Proteomes" id="UP000003136">
    <property type="component" value="Unassembled WGS sequence"/>
</dbReference>
<dbReference type="InterPro" id="IPR013693">
    <property type="entry name" value="SpoIID/LytB_N"/>
</dbReference>
<comment type="caution">
    <text evidence="3">The sequence shown here is derived from an EMBL/GenBank/DDBJ whole genome shotgun (WGS) entry which is preliminary data.</text>
</comment>
<sequence>MHGRRIELGIMKKALLVTIVCFVIPGFFTLMLTGVRQPSQEADIGRNGRVRIDAGKSATDIGVDDYIAGVLASRLEYGSEPELIKTQAVMIRTQIYRAMKDSFSVDDDELAMTYISKKERMKLWQGDYEANESLIEDCTAAVSQLVMRCNNELIDCPYTYITAGKTRSMSDGAMPWLKQAECPDDSSTEQYISIKYISNQDFVKLCSKKFAPVTEAASSGLSKDAPLETVQIVERDRSDYVNRIKVGNIVISGEEFADALGLASPCFFIEDVSRNTLGAGNASGDIRITVRGSGSGYGLSINQAAVMARQGSGYDEILKYFFNGISIENL</sequence>
<evidence type="ECO:0000313" key="4">
    <source>
        <dbReference type="Proteomes" id="UP000003136"/>
    </source>
</evidence>
<dbReference type="AlphaFoldDB" id="B7APH6"/>
<evidence type="ECO:0000256" key="1">
    <source>
        <dbReference type="SAM" id="Phobius"/>
    </source>
</evidence>
<gene>
    <name evidence="3" type="ORF">BACPEC_00582</name>
</gene>
<dbReference type="NCBIfam" id="TIGR02669">
    <property type="entry name" value="SpoIID_LytB"/>
    <property type="match status" value="1"/>
</dbReference>
<dbReference type="EMBL" id="ABVQ01000034">
    <property type="protein sequence ID" value="EEC58450.1"/>
    <property type="molecule type" value="Genomic_DNA"/>
</dbReference>
<reference evidence="3 4" key="2">
    <citation type="submission" date="2008-11" db="EMBL/GenBank/DDBJ databases">
        <authorList>
            <person name="Fulton L."/>
            <person name="Clifton S."/>
            <person name="Fulton B."/>
            <person name="Xu J."/>
            <person name="Minx P."/>
            <person name="Pepin K.H."/>
            <person name="Johnson M."/>
            <person name="Bhonagiri V."/>
            <person name="Nash W.E."/>
            <person name="Mardis E.R."/>
            <person name="Wilson R.K."/>
        </authorList>
    </citation>
    <scope>NUCLEOTIDE SEQUENCE [LARGE SCALE GENOMIC DNA]</scope>
    <source>
        <strain evidence="3 4">ATCC 43243</strain>
    </source>
</reference>
<dbReference type="HOGENOM" id="CLU_021203_1_0_9"/>
<dbReference type="GO" id="GO:0030435">
    <property type="term" value="P:sporulation resulting in formation of a cellular spore"/>
    <property type="evidence" value="ECO:0007669"/>
    <property type="project" value="InterPro"/>
</dbReference>
<keyword evidence="4" id="KW-1185">Reference proteome</keyword>
<dbReference type="STRING" id="483218.BACPEC_00582"/>
<organism evidence="3 4">
    <name type="scientific">[Bacteroides] pectinophilus ATCC 43243</name>
    <dbReference type="NCBI Taxonomy" id="483218"/>
    <lineage>
        <taxon>Bacteria</taxon>
        <taxon>Bacillati</taxon>
        <taxon>Bacillota</taxon>
        <taxon>Clostridia</taxon>
        <taxon>Eubacteriales</taxon>
    </lineage>
</organism>
<evidence type="ECO:0000313" key="3">
    <source>
        <dbReference type="EMBL" id="EEC58450.1"/>
    </source>
</evidence>
<feature type="transmembrane region" description="Helical" evidence="1">
    <location>
        <begin position="14"/>
        <end position="35"/>
    </location>
</feature>